<feature type="transmembrane region" description="Helical" evidence="8">
    <location>
        <begin position="423"/>
        <end position="443"/>
    </location>
</feature>
<protein>
    <recommendedName>
        <fullName evidence="11">Major facilitator superfamily (MFS) profile domain-containing protein</fullName>
    </recommendedName>
</protein>
<feature type="transmembrane region" description="Helical" evidence="8">
    <location>
        <begin position="351"/>
        <end position="378"/>
    </location>
</feature>
<organism evidence="9 10">
    <name type="scientific">Stephanodiscus triporus</name>
    <dbReference type="NCBI Taxonomy" id="2934178"/>
    <lineage>
        <taxon>Eukaryota</taxon>
        <taxon>Sar</taxon>
        <taxon>Stramenopiles</taxon>
        <taxon>Ochrophyta</taxon>
        <taxon>Bacillariophyta</taxon>
        <taxon>Coscinodiscophyceae</taxon>
        <taxon>Thalassiosirophycidae</taxon>
        <taxon>Stephanodiscales</taxon>
        <taxon>Stephanodiscaceae</taxon>
        <taxon>Stephanodiscus</taxon>
    </lineage>
</organism>
<feature type="transmembrane region" description="Helical" evidence="8">
    <location>
        <begin position="46"/>
        <end position="67"/>
    </location>
</feature>
<evidence type="ECO:0000256" key="8">
    <source>
        <dbReference type="SAM" id="Phobius"/>
    </source>
</evidence>
<keyword evidence="6 8" id="KW-0472">Membrane</keyword>
<gene>
    <name evidence="9" type="ORF">ACHAW5_004075</name>
</gene>
<feature type="transmembrane region" description="Helical" evidence="8">
    <location>
        <begin position="134"/>
        <end position="152"/>
    </location>
</feature>
<accession>A0ABD3PW34</accession>
<feature type="transmembrane region" description="Helical" evidence="8">
    <location>
        <begin position="79"/>
        <end position="98"/>
    </location>
</feature>
<name>A0ABD3PW34_9STRA</name>
<keyword evidence="10" id="KW-1185">Reference proteome</keyword>
<evidence type="ECO:0000256" key="1">
    <source>
        <dbReference type="ARBA" id="ARBA00004651"/>
    </source>
</evidence>
<feature type="region of interest" description="Disordered" evidence="7">
    <location>
        <begin position="1"/>
        <end position="23"/>
    </location>
</feature>
<reference evidence="9 10" key="1">
    <citation type="submission" date="2024-10" db="EMBL/GenBank/DDBJ databases">
        <title>Updated reference genomes for cyclostephanoid diatoms.</title>
        <authorList>
            <person name="Roberts W.R."/>
            <person name="Alverson A.J."/>
        </authorList>
    </citation>
    <scope>NUCLEOTIDE SEQUENCE [LARGE SCALE GENOMIC DNA]</scope>
    <source>
        <strain evidence="9 10">AJA276-08</strain>
    </source>
</reference>
<dbReference type="EMBL" id="JALLAZ020000562">
    <property type="protein sequence ID" value="KAL3792200.1"/>
    <property type="molecule type" value="Genomic_DNA"/>
</dbReference>
<feature type="transmembrane region" description="Helical" evidence="8">
    <location>
        <begin position="390"/>
        <end position="411"/>
    </location>
</feature>
<keyword evidence="2" id="KW-0813">Transport</keyword>
<evidence type="ECO:0000313" key="9">
    <source>
        <dbReference type="EMBL" id="KAL3792200.1"/>
    </source>
</evidence>
<dbReference type="Proteomes" id="UP001530315">
    <property type="component" value="Unassembled WGS sequence"/>
</dbReference>
<evidence type="ECO:0000256" key="5">
    <source>
        <dbReference type="ARBA" id="ARBA00022989"/>
    </source>
</evidence>
<dbReference type="InterPro" id="IPR011701">
    <property type="entry name" value="MFS"/>
</dbReference>
<comment type="caution">
    <text evidence="9">The sequence shown here is derived from an EMBL/GenBank/DDBJ whole genome shotgun (WGS) entry which is preliminary data.</text>
</comment>
<dbReference type="InterPro" id="IPR036259">
    <property type="entry name" value="MFS_trans_sf"/>
</dbReference>
<dbReference type="PANTHER" id="PTHR23517">
    <property type="entry name" value="RESISTANCE PROTEIN MDTM, PUTATIVE-RELATED-RELATED"/>
    <property type="match status" value="1"/>
</dbReference>
<evidence type="ECO:0000256" key="3">
    <source>
        <dbReference type="ARBA" id="ARBA00022475"/>
    </source>
</evidence>
<dbReference type="Gene3D" id="1.20.1250.20">
    <property type="entry name" value="MFS general substrate transporter like domains"/>
    <property type="match status" value="2"/>
</dbReference>
<dbReference type="GO" id="GO:0005886">
    <property type="term" value="C:plasma membrane"/>
    <property type="evidence" value="ECO:0007669"/>
    <property type="project" value="UniProtKB-SubCell"/>
</dbReference>
<comment type="subcellular location">
    <subcellularLocation>
        <location evidence="1">Cell membrane</location>
        <topology evidence="1">Multi-pass membrane protein</topology>
    </subcellularLocation>
</comment>
<feature type="transmembrane region" description="Helical" evidence="8">
    <location>
        <begin position="204"/>
        <end position="222"/>
    </location>
</feature>
<dbReference type="InterPro" id="IPR050171">
    <property type="entry name" value="MFS_Transporters"/>
</dbReference>
<dbReference type="AlphaFoldDB" id="A0ABD3PW34"/>
<dbReference type="Pfam" id="PF07690">
    <property type="entry name" value="MFS_1"/>
    <property type="match status" value="1"/>
</dbReference>
<evidence type="ECO:0000256" key="4">
    <source>
        <dbReference type="ARBA" id="ARBA00022692"/>
    </source>
</evidence>
<sequence length="644" mass="68738">MAAAHEEDKQRRAAPSAPRRANGVLPSQAQTLRLFLSHAPTRTPVIVLYVASFGGALHAAVTTYYYLAIGATSTDVGHLGFVMSAGALVGAPLSGAALDAYGPFAPLGVTAAACACGCLWRGIAKSLSSLRMGAVLLGAGVNMWTVVLGHLVKSFPPSMRSEVLSGFGVQIAMLQLVGKGIFPLAEYSLHHIVGVEDTLLRYRIHMGICTFFCFYGTFALFWDRKNVKSGNTDVVGGDVLSDAVRYRKKHSDVVDNSEGGGRSTANSLHSASVPLILPSKEIELVSMSNHDDSKSLLSISGSDSGHSFAGNSFNTSSSSFLNEPGPSSLQGEKPRIISTMKRNSTQNRKQFAMAITLTFALLLQSVATTVFSVLWPLLAHDRFNLSAHTFGMLTFASSLASTGAVAVFPIIERLEKIGGRVRCAAWGFGAGSVLCLLFCFCSFGDPWSGVKMNLEGIDSGNSRVDSKINEGESVLEHLHSWNQLGLHALSAIAFHATLCFLEPSLKSILSLVVDSSLNTAASKGSSLGGTMGFMQSLGNIGGMVGNLAGTMLYKFSKDIALGENDERTRFIGGGSLPYVVIAFMMAVISILIWQLEEPAEDGQQKVEEEMDVERSMDSVEDSEEVRPDGCCLALRETTYDLKLD</sequence>
<feature type="compositionally biased region" description="Basic and acidic residues" evidence="7">
    <location>
        <begin position="602"/>
        <end position="617"/>
    </location>
</feature>
<feature type="region of interest" description="Disordered" evidence="7">
    <location>
        <begin position="602"/>
        <end position="627"/>
    </location>
</feature>
<feature type="transmembrane region" description="Helical" evidence="8">
    <location>
        <begin position="576"/>
        <end position="595"/>
    </location>
</feature>
<keyword evidence="5 8" id="KW-1133">Transmembrane helix</keyword>
<feature type="compositionally biased region" description="Basic and acidic residues" evidence="7">
    <location>
        <begin position="1"/>
        <end position="11"/>
    </location>
</feature>
<evidence type="ECO:0000256" key="2">
    <source>
        <dbReference type="ARBA" id="ARBA00022448"/>
    </source>
</evidence>
<dbReference type="SUPFAM" id="SSF103473">
    <property type="entry name" value="MFS general substrate transporter"/>
    <property type="match status" value="1"/>
</dbReference>
<keyword evidence="4 8" id="KW-0812">Transmembrane</keyword>
<keyword evidence="3" id="KW-1003">Cell membrane</keyword>
<evidence type="ECO:0000313" key="10">
    <source>
        <dbReference type="Proteomes" id="UP001530315"/>
    </source>
</evidence>
<evidence type="ECO:0000256" key="7">
    <source>
        <dbReference type="SAM" id="MobiDB-lite"/>
    </source>
</evidence>
<proteinExistence type="predicted"/>
<evidence type="ECO:0000256" key="6">
    <source>
        <dbReference type="ARBA" id="ARBA00023136"/>
    </source>
</evidence>
<evidence type="ECO:0008006" key="11">
    <source>
        <dbReference type="Google" id="ProtNLM"/>
    </source>
</evidence>